<evidence type="ECO:0000256" key="2">
    <source>
        <dbReference type="ARBA" id="ARBA00022679"/>
    </source>
</evidence>
<dbReference type="GO" id="GO:0005737">
    <property type="term" value="C:cytoplasm"/>
    <property type="evidence" value="ECO:0007669"/>
    <property type="project" value="TreeGrafter"/>
</dbReference>
<accession>A0AAD7UV46</accession>
<keyword evidence="2" id="KW-0808">Transferase</keyword>
<evidence type="ECO:0000256" key="1">
    <source>
        <dbReference type="ARBA" id="ARBA00022527"/>
    </source>
</evidence>
<dbReference type="Proteomes" id="UP001234581">
    <property type="component" value="Unassembled WGS sequence"/>
</dbReference>
<gene>
    <name evidence="9" type="ORF">O0I10_010496</name>
</gene>
<feature type="region of interest" description="Disordered" evidence="7">
    <location>
        <begin position="378"/>
        <end position="420"/>
    </location>
</feature>
<feature type="binding site" evidence="6">
    <location>
        <position position="66"/>
    </location>
    <ligand>
        <name>ATP</name>
        <dbReference type="ChEBI" id="CHEBI:30616"/>
    </ligand>
</feature>
<keyword evidence="3 6" id="KW-0547">Nucleotide-binding</keyword>
<feature type="region of interest" description="Disordered" evidence="7">
    <location>
        <begin position="761"/>
        <end position="787"/>
    </location>
</feature>
<sequence length="946" mass="105377">MMPRSTSRNQKAKLAADYNELLKELSSTEMSSVGYYRLGETIGQGTFGKVKLGTHQLTGQRVAVKKISKQHAPMIAREIHHHRQLRHPNIVTLYEIIVTESSIYVVSEYCPNGELFDALATCGRCPEHYARKWFSQLASAIKYCHEQGIVHRDLKLENILLDENDNAKLCDFGFARQTDNRQLLETFCGSLAYSAPEVIERKKYTGPETDIWSLGVILYTLLAGELPFDDDSEIMTQRKIVKGVYEMPFYFSTGSADLIRSMLQKEPSQRITIDQILAHPWLQEAATNGSEDTDDWITNASLTRNSSQCDLDSVFSGKHAAMDEDDGCTDISSYDSYSSLCEKSTMHVDNRLCPPSAQESATASRFSPQVRHSLGMLRHDDMKRNAAPRSPRFSAPSTMNIKSPLSPPSSPLGNRSSMPSTLPSSFINSLCDVPRHDVPSMTANEQHLAVALTAAGVDSETIKEMRKGTCDSLNGLWTMLLEKSSAKYAKEGFATVLQRQQQQNTSRIPIQLPTKYATSCNASDDSNQKTPSSRIKIDATTQTADHYHASSTTPSRHCVAMQPSPSQPSPQQQRRTMSHVRGGGTMPINNNRSPPEKQAAGWFSATVKALFVGSNNESERHQRRGSRTFRNVDAPPSSNGSSRKRYWDDSENQQQHQQPYNGKDVVAHRNMNHKYRLHMLQFSDPPAGELDQLSYSNEKSRLLRQQDHRISQQPHHHASMHHHPSQRQQQQRPSSHEPLIPPIARTIIKPATEILPLMTEADSSTSVTMRKKRYSTTPYRPSINDRASEEEELVCVPPIAASALSTPPSCQQHVHREEDKQQQSDVINTSSQQQQQRPPQIVTPLSPVLSALSPSSSTSSSTDEDDPASPVLSLPVSQAKQPIKNITPTTTTLSNVCHMQQASTSLRRPEFMPRSRLNVYGMSSGGGGSANSFASKAIIEEDEEEE</sequence>
<reference evidence="9 10" key="1">
    <citation type="submission" date="2023-03" db="EMBL/GenBank/DDBJ databases">
        <title>Genome sequence of Lichtheimia ornata CBS 291.66.</title>
        <authorList>
            <person name="Mohabir J.T."/>
            <person name="Shea T.P."/>
            <person name="Kurbessoian T."/>
            <person name="Berby B."/>
            <person name="Fontaine J."/>
            <person name="Livny J."/>
            <person name="Gnirke A."/>
            <person name="Stajich J.E."/>
            <person name="Cuomo C.A."/>
        </authorList>
    </citation>
    <scope>NUCLEOTIDE SEQUENCE [LARGE SCALE GENOMIC DNA]</scope>
    <source>
        <strain evidence="9">CBS 291.66</strain>
    </source>
</reference>
<feature type="region of interest" description="Disordered" evidence="7">
    <location>
        <begin position="707"/>
        <end position="738"/>
    </location>
</feature>
<dbReference type="PROSITE" id="PS00108">
    <property type="entry name" value="PROTEIN_KINASE_ST"/>
    <property type="match status" value="1"/>
</dbReference>
<feature type="domain" description="Protein kinase" evidence="8">
    <location>
        <begin position="36"/>
        <end position="282"/>
    </location>
</feature>
<dbReference type="Pfam" id="PF00069">
    <property type="entry name" value="Pkinase"/>
    <property type="match status" value="1"/>
</dbReference>
<keyword evidence="10" id="KW-1185">Reference proteome</keyword>
<dbReference type="PROSITE" id="PS00107">
    <property type="entry name" value="PROTEIN_KINASE_ATP"/>
    <property type="match status" value="1"/>
</dbReference>
<evidence type="ECO:0000259" key="8">
    <source>
        <dbReference type="PROSITE" id="PS50011"/>
    </source>
</evidence>
<evidence type="ECO:0000256" key="4">
    <source>
        <dbReference type="ARBA" id="ARBA00022777"/>
    </source>
</evidence>
<dbReference type="AlphaFoldDB" id="A0AAD7UV46"/>
<keyword evidence="1" id="KW-0723">Serine/threonine-protein kinase</keyword>
<name>A0AAD7UV46_9FUNG</name>
<dbReference type="CDD" id="cd14003">
    <property type="entry name" value="STKc_AMPK-like"/>
    <property type="match status" value="1"/>
</dbReference>
<dbReference type="FunFam" id="3.30.200.20:FF:000003">
    <property type="entry name" value="Non-specific serine/threonine protein kinase"/>
    <property type="match status" value="1"/>
</dbReference>
<dbReference type="PANTHER" id="PTHR24346">
    <property type="entry name" value="MAP/MICROTUBULE AFFINITY-REGULATING KINASE"/>
    <property type="match status" value="1"/>
</dbReference>
<feature type="compositionally biased region" description="Basic residues" evidence="7">
    <location>
        <begin position="714"/>
        <end position="725"/>
    </location>
</feature>
<dbReference type="InterPro" id="IPR017441">
    <property type="entry name" value="Protein_kinase_ATP_BS"/>
</dbReference>
<dbReference type="GO" id="GO:0004674">
    <property type="term" value="F:protein serine/threonine kinase activity"/>
    <property type="evidence" value="ECO:0007669"/>
    <property type="project" value="UniProtKB-KW"/>
</dbReference>
<dbReference type="FunFam" id="1.10.510.10:FF:000571">
    <property type="entry name" value="Maternal embryonic leucine zipper kinase"/>
    <property type="match status" value="1"/>
</dbReference>
<evidence type="ECO:0000256" key="7">
    <source>
        <dbReference type="SAM" id="MobiDB-lite"/>
    </source>
</evidence>
<dbReference type="InterPro" id="IPR008271">
    <property type="entry name" value="Ser/Thr_kinase_AS"/>
</dbReference>
<proteinExistence type="predicted"/>
<evidence type="ECO:0000313" key="9">
    <source>
        <dbReference type="EMBL" id="KAJ8653815.1"/>
    </source>
</evidence>
<feature type="region of interest" description="Disordered" evidence="7">
    <location>
        <begin position="543"/>
        <end position="597"/>
    </location>
</feature>
<comment type="caution">
    <text evidence="9">The sequence shown here is derived from an EMBL/GenBank/DDBJ whole genome shotgun (WGS) entry which is preliminary data.</text>
</comment>
<dbReference type="PROSITE" id="PS50011">
    <property type="entry name" value="PROTEIN_KINASE_DOM"/>
    <property type="match status" value="1"/>
</dbReference>
<feature type="region of interest" description="Disordered" evidence="7">
    <location>
        <begin position="804"/>
        <end position="882"/>
    </location>
</feature>
<dbReference type="GeneID" id="83217899"/>
<dbReference type="EMBL" id="JARTCD010000071">
    <property type="protein sequence ID" value="KAJ8653815.1"/>
    <property type="molecule type" value="Genomic_DNA"/>
</dbReference>
<dbReference type="SUPFAM" id="SSF56112">
    <property type="entry name" value="Protein kinase-like (PK-like)"/>
    <property type="match status" value="1"/>
</dbReference>
<dbReference type="InterPro" id="IPR011009">
    <property type="entry name" value="Kinase-like_dom_sf"/>
</dbReference>
<feature type="region of interest" description="Disordered" evidence="7">
    <location>
        <begin position="614"/>
        <end position="662"/>
    </location>
</feature>
<dbReference type="SMART" id="SM00220">
    <property type="entry name" value="S_TKc"/>
    <property type="match status" value="1"/>
</dbReference>
<dbReference type="GO" id="GO:0005524">
    <property type="term" value="F:ATP binding"/>
    <property type="evidence" value="ECO:0007669"/>
    <property type="project" value="UniProtKB-UniRule"/>
</dbReference>
<evidence type="ECO:0000256" key="5">
    <source>
        <dbReference type="ARBA" id="ARBA00022840"/>
    </source>
</evidence>
<evidence type="ECO:0000313" key="10">
    <source>
        <dbReference type="Proteomes" id="UP001234581"/>
    </source>
</evidence>
<organism evidence="9 10">
    <name type="scientific">Lichtheimia ornata</name>
    <dbReference type="NCBI Taxonomy" id="688661"/>
    <lineage>
        <taxon>Eukaryota</taxon>
        <taxon>Fungi</taxon>
        <taxon>Fungi incertae sedis</taxon>
        <taxon>Mucoromycota</taxon>
        <taxon>Mucoromycotina</taxon>
        <taxon>Mucoromycetes</taxon>
        <taxon>Mucorales</taxon>
        <taxon>Lichtheimiaceae</taxon>
        <taxon>Lichtheimia</taxon>
    </lineage>
</organism>
<dbReference type="RefSeq" id="XP_058338729.1">
    <property type="nucleotide sequence ID" value="XM_058490475.1"/>
</dbReference>
<evidence type="ECO:0000256" key="3">
    <source>
        <dbReference type="ARBA" id="ARBA00022741"/>
    </source>
</evidence>
<feature type="compositionally biased region" description="Polar residues" evidence="7">
    <location>
        <begin position="543"/>
        <end position="555"/>
    </location>
</feature>
<evidence type="ECO:0000256" key="6">
    <source>
        <dbReference type="PROSITE-ProRule" id="PRU10141"/>
    </source>
</evidence>
<feature type="compositionally biased region" description="Low complexity" evidence="7">
    <location>
        <begin position="832"/>
        <end position="861"/>
    </location>
</feature>
<dbReference type="InterPro" id="IPR000719">
    <property type="entry name" value="Prot_kinase_dom"/>
</dbReference>
<dbReference type="Gene3D" id="1.10.510.10">
    <property type="entry name" value="Transferase(Phosphotransferase) domain 1"/>
    <property type="match status" value="1"/>
</dbReference>
<keyword evidence="4" id="KW-0418">Kinase</keyword>
<dbReference type="GO" id="GO:0035556">
    <property type="term" value="P:intracellular signal transduction"/>
    <property type="evidence" value="ECO:0007669"/>
    <property type="project" value="TreeGrafter"/>
</dbReference>
<keyword evidence="5 6" id="KW-0067">ATP-binding</keyword>
<protein>
    <recommendedName>
        <fullName evidence="8">Protein kinase domain-containing protein</fullName>
    </recommendedName>
</protein>
<dbReference type="PANTHER" id="PTHR24346:SF110">
    <property type="entry name" value="NON-SPECIFIC SERINE_THREONINE PROTEIN KINASE"/>
    <property type="match status" value="1"/>
</dbReference>